<dbReference type="Proteomes" id="UP001527181">
    <property type="component" value="Unassembled WGS sequence"/>
</dbReference>
<proteinExistence type="predicted"/>
<dbReference type="RefSeq" id="WP_268600512.1">
    <property type="nucleotide sequence ID" value="NZ_JAMDNP010000106.1"/>
</dbReference>
<gene>
    <name evidence="1" type="ORF">M5X12_29860</name>
</gene>
<accession>A0ABT4H6T4</accession>
<organism evidence="1 2">
    <name type="scientific">Paenibacillus alvei</name>
    <name type="common">Bacillus alvei</name>
    <dbReference type="NCBI Taxonomy" id="44250"/>
    <lineage>
        <taxon>Bacteria</taxon>
        <taxon>Bacillati</taxon>
        <taxon>Bacillota</taxon>
        <taxon>Bacilli</taxon>
        <taxon>Bacillales</taxon>
        <taxon>Paenibacillaceae</taxon>
        <taxon>Paenibacillus</taxon>
    </lineage>
</organism>
<reference evidence="1 2" key="1">
    <citation type="submission" date="2022-05" db="EMBL/GenBank/DDBJ databases">
        <title>Genome Sequencing of Bee-Associated Microbes.</title>
        <authorList>
            <person name="Dunlap C."/>
        </authorList>
    </citation>
    <scope>NUCLEOTIDE SEQUENCE [LARGE SCALE GENOMIC DNA]</scope>
    <source>
        <strain evidence="1 2">NRRL B-04010</strain>
    </source>
</reference>
<evidence type="ECO:0000313" key="1">
    <source>
        <dbReference type="EMBL" id="MCY9764702.1"/>
    </source>
</evidence>
<evidence type="ECO:0008006" key="3">
    <source>
        <dbReference type="Google" id="ProtNLM"/>
    </source>
</evidence>
<name>A0ABT4H6T4_PAEAL</name>
<keyword evidence="2" id="KW-1185">Reference proteome</keyword>
<comment type="caution">
    <text evidence="1">The sequence shown here is derived from an EMBL/GenBank/DDBJ whole genome shotgun (WGS) entry which is preliminary data.</text>
</comment>
<protein>
    <recommendedName>
        <fullName evidence="3">Phage protein</fullName>
    </recommendedName>
</protein>
<evidence type="ECO:0000313" key="2">
    <source>
        <dbReference type="Proteomes" id="UP001527181"/>
    </source>
</evidence>
<sequence>MRVEAKVVNRFKALEHDEHIYEPGDTYPAEGYEADKERVTFLSEVHPKYKTIFLADIREVKELDKKPNGKAKMVKDEGNTDDKE</sequence>
<dbReference type="EMBL" id="JAMDNP010000106">
    <property type="protein sequence ID" value="MCY9764702.1"/>
    <property type="molecule type" value="Genomic_DNA"/>
</dbReference>